<dbReference type="Gene3D" id="3.40.630.10">
    <property type="entry name" value="Zn peptidases"/>
    <property type="match status" value="2"/>
</dbReference>
<dbReference type="InterPro" id="IPR052030">
    <property type="entry name" value="Peptidase_M20/M20A_hydrolases"/>
</dbReference>
<keyword evidence="4" id="KW-1185">Reference proteome</keyword>
<evidence type="ECO:0000259" key="2">
    <source>
        <dbReference type="Pfam" id="PF07687"/>
    </source>
</evidence>
<dbReference type="SUPFAM" id="SSF55031">
    <property type="entry name" value="Bacterial exopeptidase dimerisation domain"/>
    <property type="match status" value="1"/>
</dbReference>
<comment type="caution">
    <text evidence="3">The sequence shown here is derived from an EMBL/GenBank/DDBJ whole genome shotgun (WGS) entry which is preliminary data.</text>
</comment>
<dbReference type="Pfam" id="PF07687">
    <property type="entry name" value="M20_dimer"/>
    <property type="match status" value="1"/>
</dbReference>
<keyword evidence="1" id="KW-0464">Manganese</keyword>
<dbReference type="PIRSF" id="PIRSF005962">
    <property type="entry name" value="Pept_M20D_amidohydro"/>
    <property type="match status" value="1"/>
</dbReference>
<feature type="binding site" evidence="1">
    <location>
        <position position="405"/>
    </location>
    <ligand>
        <name>Mn(2+)</name>
        <dbReference type="ChEBI" id="CHEBI:29035"/>
        <label>2</label>
    </ligand>
</feature>
<dbReference type="RefSeq" id="WP_192599495.1">
    <property type="nucleotide sequence ID" value="NZ_JADBEL010000017.1"/>
</dbReference>
<evidence type="ECO:0000256" key="1">
    <source>
        <dbReference type="PIRSR" id="PIRSR005962-1"/>
    </source>
</evidence>
<protein>
    <submittedName>
        <fullName evidence="3">Aminobenzoyl-glutamate utilization protein A</fullName>
    </submittedName>
</protein>
<gene>
    <name evidence="3" type="ORF">H4683_002925</name>
</gene>
<comment type="cofactor">
    <cofactor evidence="1">
        <name>Mn(2+)</name>
        <dbReference type="ChEBI" id="CHEBI:29035"/>
    </cofactor>
    <text evidence="1">The Mn(2+) ion enhances activity.</text>
</comment>
<evidence type="ECO:0000313" key="4">
    <source>
        <dbReference type="Proteomes" id="UP000658225"/>
    </source>
</evidence>
<sequence length="438" mass="47404">MNHSHIDAQTQALQEKLVEWRRALHQLPETGFLEFQTTAFILSILSTLSCELFVGDEVMSREARKGLPAEKELNSYYNSGLPIDRELLEKMRGGMTGCVAVFDSKIEGPHTVVRFDIDALPVEETEMANHFPVTEGFASARFGSMHACGHDGHAAIGLGVAHLLNDRIGEFTGKITLLFQPAEEGGRGAQAIVSKGWTKGADYFLSGHIGFLEEPVGTVALTTNHFLASTKLDVSFVGESVHAGKSPEEGRNALLSAASAAIHLNGITRHSGGATRINVGMLNAGSGRNIVADKASMIIETRGATTKLNDYMRNEAERIIQASALLFNTTAHIEEAGYAQSATCDAEWIEWGSEALQGSCYVNTILPETALGASEDATAYINDVQSQGGKATYIIIASPLKAPHHHPEFDYDEKVLPVAVSTFTRLLSYHHSRNNVKD</sequence>
<dbReference type="InterPro" id="IPR002933">
    <property type="entry name" value="Peptidase_M20"/>
</dbReference>
<dbReference type="PANTHER" id="PTHR30575:SF3">
    <property type="entry name" value="PEPTIDASE M20 DIMERISATION DOMAIN-CONTAINING PROTEIN"/>
    <property type="match status" value="1"/>
</dbReference>
<dbReference type="GO" id="GO:0071713">
    <property type="term" value="F:para-aminobenzoyl-glutamate hydrolase activity"/>
    <property type="evidence" value="ECO:0007669"/>
    <property type="project" value="TreeGrafter"/>
</dbReference>
<dbReference type="SUPFAM" id="SSF53187">
    <property type="entry name" value="Zn-dependent exopeptidases"/>
    <property type="match status" value="1"/>
</dbReference>
<dbReference type="GO" id="GO:0046872">
    <property type="term" value="F:metal ion binding"/>
    <property type="evidence" value="ECO:0007669"/>
    <property type="project" value="UniProtKB-KW"/>
</dbReference>
<dbReference type="NCBIfam" id="TIGR01891">
    <property type="entry name" value="amidohydrolases"/>
    <property type="match status" value="1"/>
</dbReference>
<feature type="binding site" evidence="1">
    <location>
        <position position="184"/>
    </location>
    <ligand>
        <name>Mn(2+)</name>
        <dbReference type="ChEBI" id="CHEBI:29035"/>
        <label>2</label>
    </ligand>
</feature>
<dbReference type="GO" id="GO:0046657">
    <property type="term" value="P:folic acid catabolic process"/>
    <property type="evidence" value="ECO:0007669"/>
    <property type="project" value="TreeGrafter"/>
</dbReference>
<reference evidence="3" key="1">
    <citation type="submission" date="2020-10" db="EMBL/GenBank/DDBJ databases">
        <title>Genomic Encyclopedia of Type Strains, Phase IV (KMG-IV): sequencing the most valuable type-strain genomes for metagenomic binning, comparative biology and taxonomic classification.</title>
        <authorList>
            <person name="Goeker M."/>
        </authorList>
    </citation>
    <scope>NUCLEOTIDE SEQUENCE</scope>
    <source>
        <strain evidence="3">DSM 13886</strain>
    </source>
</reference>
<dbReference type="GO" id="GO:0005737">
    <property type="term" value="C:cytoplasm"/>
    <property type="evidence" value="ECO:0007669"/>
    <property type="project" value="TreeGrafter"/>
</dbReference>
<dbReference type="Pfam" id="PF01546">
    <property type="entry name" value="Peptidase_M20"/>
    <property type="match status" value="1"/>
</dbReference>
<keyword evidence="1" id="KW-0479">Metal-binding</keyword>
<accession>A0A927MK16</accession>
<feature type="binding site" evidence="1">
    <location>
        <position position="148"/>
    </location>
    <ligand>
        <name>Mn(2+)</name>
        <dbReference type="ChEBI" id="CHEBI:29035"/>
        <label>2</label>
    </ligand>
</feature>
<dbReference type="AlphaFoldDB" id="A0A927MK16"/>
<dbReference type="InterPro" id="IPR036264">
    <property type="entry name" value="Bact_exopeptidase_dim_dom"/>
</dbReference>
<name>A0A927MK16_9BACL</name>
<dbReference type="InterPro" id="IPR011650">
    <property type="entry name" value="Peptidase_M20_dimer"/>
</dbReference>
<dbReference type="InterPro" id="IPR017439">
    <property type="entry name" value="Amidohydrolase"/>
</dbReference>
<feature type="binding site" evidence="1">
    <location>
        <position position="208"/>
    </location>
    <ligand>
        <name>Mn(2+)</name>
        <dbReference type="ChEBI" id="CHEBI:29035"/>
        <label>2</label>
    </ligand>
</feature>
<dbReference type="EMBL" id="JADBEL010000017">
    <property type="protein sequence ID" value="MBE1555805.1"/>
    <property type="molecule type" value="Genomic_DNA"/>
</dbReference>
<evidence type="ECO:0000313" key="3">
    <source>
        <dbReference type="EMBL" id="MBE1555805.1"/>
    </source>
</evidence>
<dbReference type="Proteomes" id="UP000658225">
    <property type="component" value="Unassembled WGS sequence"/>
</dbReference>
<dbReference type="GO" id="GO:0016805">
    <property type="term" value="F:dipeptidase activity"/>
    <property type="evidence" value="ECO:0007669"/>
    <property type="project" value="TreeGrafter"/>
</dbReference>
<dbReference type="PANTHER" id="PTHR30575">
    <property type="entry name" value="PEPTIDASE M20"/>
    <property type="match status" value="1"/>
</dbReference>
<organism evidence="3 4">
    <name type="scientific">Sporosarcina limicola</name>
    <dbReference type="NCBI Taxonomy" id="34101"/>
    <lineage>
        <taxon>Bacteria</taxon>
        <taxon>Bacillati</taxon>
        <taxon>Bacillota</taxon>
        <taxon>Bacilli</taxon>
        <taxon>Bacillales</taxon>
        <taxon>Caryophanaceae</taxon>
        <taxon>Sporosarcina</taxon>
    </lineage>
</organism>
<feature type="domain" description="Peptidase M20 dimerisation" evidence="2">
    <location>
        <begin position="233"/>
        <end position="321"/>
    </location>
</feature>
<proteinExistence type="predicted"/>
<feature type="binding site" evidence="1">
    <location>
        <position position="150"/>
    </location>
    <ligand>
        <name>Mn(2+)</name>
        <dbReference type="ChEBI" id="CHEBI:29035"/>
        <label>2</label>
    </ligand>
</feature>